<dbReference type="Proteomes" id="UP000596742">
    <property type="component" value="Unassembled WGS sequence"/>
</dbReference>
<name>A0A8B6E9Y9_MYTGA</name>
<dbReference type="InterPro" id="IPR041249">
    <property type="entry name" value="HEPN_DZIP3"/>
</dbReference>
<feature type="compositionally biased region" description="Polar residues" evidence="1">
    <location>
        <begin position="228"/>
        <end position="239"/>
    </location>
</feature>
<feature type="region of interest" description="Disordered" evidence="1">
    <location>
        <begin position="209"/>
        <end position="245"/>
    </location>
</feature>
<dbReference type="AlphaFoldDB" id="A0A8B6E9Y9"/>
<feature type="non-terminal residue" evidence="3">
    <location>
        <position position="1"/>
    </location>
</feature>
<proteinExistence type="predicted"/>
<protein>
    <recommendedName>
        <fullName evidence="2">DZIP3-like HEPN domain-containing protein</fullName>
    </recommendedName>
</protein>
<feature type="domain" description="DZIP3-like HEPN" evidence="2">
    <location>
        <begin position="37"/>
        <end position="154"/>
    </location>
</feature>
<comment type="caution">
    <text evidence="3">The sequence shown here is derived from an EMBL/GenBank/DDBJ whole genome shotgun (WGS) entry which is preliminary data.</text>
</comment>
<dbReference type="EMBL" id="UYJE01004858">
    <property type="protein sequence ID" value="VDI32030.1"/>
    <property type="molecule type" value="Genomic_DNA"/>
</dbReference>
<dbReference type="Pfam" id="PF18738">
    <property type="entry name" value="HEPN_DZIP3"/>
    <property type="match status" value="1"/>
</dbReference>
<reference evidence="3" key="1">
    <citation type="submission" date="2018-11" db="EMBL/GenBank/DDBJ databases">
        <authorList>
            <person name="Alioto T."/>
            <person name="Alioto T."/>
        </authorList>
    </citation>
    <scope>NUCLEOTIDE SEQUENCE</scope>
</reference>
<feature type="compositionally biased region" description="Polar residues" evidence="1">
    <location>
        <begin position="209"/>
        <end position="220"/>
    </location>
</feature>
<evidence type="ECO:0000256" key="1">
    <source>
        <dbReference type="SAM" id="MobiDB-lite"/>
    </source>
</evidence>
<keyword evidence="4" id="KW-1185">Reference proteome</keyword>
<evidence type="ECO:0000313" key="3">
    <source>
        <dbReference type="EMBL" id="VDI32030.1"/>
    </source>
</evidence>
<sequence>MGVTEEELNFLRFYFLNLKIASKAVRVYFDYVHPPAGLGAELTKSSVTLKGLRFMTKLQLNILYPSPGQSVTSADFDTTLIVCLLRNLPPRESASRTGWDNLPPPGDTSIGADLARVKWYRNQSVHSKDGILSSTDFNKCWGDLEGAIGRLSAKAGLPMLKEAQSSKHVVLDGSLIDMLLELRSCKKSQQELTEMINIHQSAIDIQGSKQGEQIAQQGEQLAQHGEQIAQQSEQITKQGEQMKKQ</sequence>
<dbReference type="OrthoDB" id="6367890at2759"/>
<organism evidence="3 4">
    <name type="scientific">Mytilus galloprovincialis</name>
    <name type="common">Mediterranean mussel</name>
    <dbReference type="NCBI Taxonomy" id="29158"/>
    <lineage>
        <taxon>Eukaryota</taxon>
        <taxon>Metazoa</taxon>
        <taxon>Spiralia</taxon>
        <taxon>Lophotrochozoa</taxon>
        <taxon>Mollusca</taxon>
        <taxon>Bivalvia</taxon>
        <taxon>Autobranchia</taxon>
        <taxon>Pteriomorphia</taxon>
        <taxon>Mytilida</taxon>
        <taxon>Mytiloidea</taxon>
        <taxon>Mytilidae</taxon>
        <taxon>Mytilinae</taxon>
        <taxon>Mytilus</taxon>
    </lineage>
</organism>
<evidence type="ECO:0000259" key="2">
    <source>
        <dbReference type="Pfam" id="PF18738"/>
    </source>
</evidence>
<gene>
    <name evidence="3" type="ORF">MGAL_10B077152</name>
</gene>
<accession>A0A8B6E9Y9</accession>
<evidence type="ECO:0000313" key="4">
    <source>
        <dbReference type="Proteomes" id="UP000596742"/>
    </source>
</evidence>